<organism evidence="2 3">
    <name type="scientific">Rubroshorea leprosula</name>
    <dbReference type="NCBI Taxonomy" id="152421"/>
    <lineage>
        <taxon>Eukaryota</taxon>
        <taxon>Viridiplantae</taxon>
        <taxon>Streptophyta</taxon>
        <taxon>Embryophyta</taxon>
        <taxon>Tracheophyta</taxon>
        <taxon>Spermatophyta</taxon>
        <taxon>Magnoliopsida</taxon>
        <taxon>eudicotyledons</taxon>
        <taxon>Gunneridae</taxon>
        <taxon>Pentapetalae</taxon>
        <taxon>rosids</taxon>
        <taxon>malvids</taxon>
        <taxon>Malvales</taxon>
        <taxon>Dipterocarpaceae</taxon>
        <taxon>Rubroshorea</taxon>
    </lineage>
</organism>
<dbReference type="AlphaFoldDB" id="A0AAV5LPI0"/>
<evidence type="ECO:0000256" key="1">
    <source>
        <dbReference type="SAM" id="MobiDB-lite"/>
    </source>
</evidence>
<keyword evidence="3" id="KW-1185">Reference proteome</keyword>
<comment type="caution">
    <text evidence="2">The sequence shown here is derived from an EMBL/GenBank/DDBJ whole genome shotgun (WGS) entry which is preliminary data.</text>
</comment>
<accession>A0AAV5LPI0</accession>
<feature type="compositionally biased region" description="Polar residues" evidence="1">
    <location>
        <begin position="7"/>
        <end position="19"/>
    </location>
</feature>
<feature type="compositionally biased region" description="Basic and acidic residues" evidence="1">
    <location>
        <begin position="34"/>
        <end position="44"/>
    </location>
</feature>
<dbReference type="EMBL" id="BPVZ01000133">
    <property type="protein sequence ID" value="GKV39336.1"/>
    <property type="molecule type" value="Genomic_DNA"/>
</dbReference>
<evidence type="ECO:0000313" key="3">
    <source>
        <dbReference type="Proteomes" id="UP001054252"/>
    </source>
</evidence>
<name>A0AAV5LPI0_9ROSI</name>
<sequence length="95" mass="10519">MNGETVMASTKRNSDSSSCDCDERLQATVTRDSLPSRDYGERGPKSRSLVELAQWQRDPDLGPCSSSRDGKGTQIWVLACTLVSNPDLWVLSLRE</sequence>
<reference evidence="2 3" key="1">
    <citation type="journal article" date="2021" name="Commun. Biol.">
        <title>The genome of Shorea leprosula (Dipterocarpaceae) highlights the ecological relevance of drought in aseasonal tropical rainforests.</title>
        <authorList>
            <person name="Ng K.K.S."/>
            <person name="Kobayashi M.J."/>
            <person name="Fawcett J.A."/>
            <person name="Hatakeyama M."/>
            <person name="Paape T."/>
            <person name="Ng C.H."/>
            <person name="Ang C.C."/>
            <person name="Tnah L.H."/>
            <person name="Lee C.T."/>
            <person name="Nishiyama T."/>
            <person name="Sese J."/>
            <person name="O'Brien M.J."/>
            <person name="Copetti D."/>
            <person name="Mohd Noor M.I."/>
            <person name="Ong R.C."/>
            <person name="Putra M."/>
            <person name="Sireger I.Z."/>
            <person name="Indrioko S."/>
            <person name="Kosugi Y."/>
            <person name="Izuno A."/>
            <person name="Isagi Y."/>
            <person name="Lee S.L."/>
            <person name="Shimizu K.K."/>
        </authorList>
    </citation>
    <scope>NUCLEOTIDE SEQUENCE [LARGE SCALE GENOMIC DNA]</scope>
    <source>
        <strain evidence="2">214</strain>
    </source>
</reference>
<feature type="region of interest" description="Disordered" evidence="1">
    <location>
        <begin position="1"/>
        <end position="52"/>
    </location>
</feature>
<proteinExistence type="predicted"/>
<gene>
    <name evidence="2" type="ORF">SLEP1_g47119</name>
</gene>
<evidence type="ECO:0000313" key="2">
    <source>
        <dbReference type="EMBL" id="GKV39336.1"/>
    </source>
</evidence>
<dbReference type="Proteomes" id="UP001054252">
    <property type="component" value="Unassembled WGS sequence"/>
</dbReference>
<protein>
    <submittedName>
        <fullName evidence="2">Uncharacterized protein</fullName>
    </submittedName>
</protein>